<evidence type="ECO:0000256" key="3">
    <source>
        <dbReference type="ARBA" id="ARBA00023163"/>
    </source>
</evidence>
<dbReference type="InterPro" id="IPR011711">
    <property type="entry name" value="GntR_C"/>
</dbReference>
<evidence type="ECO:0000313" key="6">
    <source>
        <dbReference type="Proteomes" id="UP000194360"/>
    </source>
</evidence>
<dbReference type="InterPro" id="IPR036390">
    <property type="entry name" value="WH_DNA-bd_sf"/>
</dbReference>
<dbReference type="PROSITE" id="PS50949">
    <property type="entry name" value="HTH_GNTR"/>
    <property type="match status" value="1"/>
</dbReference>
<evidence type="ECO:0000256" key="2">
    <source>
        <dbReference type="ARBA" id="ARBA00023125"/>
    </source>
</evidence>
<dbReference type="Pfam" id="PF07729">
    <property type="entry name" value="FCD"/>
    <property type="match status" value="1"/>
</dbReference>
<dbReference type="AlphaFoldDB" id="A0A1Y2MVY9"/>
<keyword evidence="1" id="KW-0805">Transcription regulation</keyword>
<dbReference type="Proteomes" id="UP000194360">
    <property type="component" value="Unassembled WGS sequence"/>
</dbReference>
<accession>A0A1Y2MVY9</accession>
<sequence length="236" mass="26384">MTLHCYVGVPGYHAVVTALPDTSEPEYASLADKAYTAIRDRLIMLDIPPMTAIDDVALARSLEVGRTPVREALKRLEIDRLVISYPRRGTFATAVDITDLAYISEIRVQLEPLAARRAAESSGTAALSELVALADTIDEIDVRTLDRDALMRWDLHVHRAIYTAAANPHLEDTLIRYDNLATRIFCLFLDRMSHFDQHVGEHSGLLRAIGDRRADEAEQRARDHVIGFEKAIRAVV</sequence>
<evidence type="ECO:0000256" key="1">
    <source>
        <dbReference type="ARBA" id="ARBA00023015"/>
    </source>
</evidence>
<protein>
    <submittedName>
        <fullName evidence="5">Putative HTH-type transcriptional regulator YdfH</fullName>
    </submittedName>
</protein>
<dbReference type="SUPFAM" id="SSF48008">
    <property type="entry name" value="GntR ligand-binding domain-like"/>
    <property type="match status" value="1"/>
</dbReference>
<dbReference type="STRING" id="2074.BG845_03849"/>
<dbReference type="SMART" id="SM00345">
    <property type="entry name" value="HTH_GNTR"/>
    <property type="match status" value="1"/>
</dbReference>
<name>A0A1Y2MVY9_PSEAH</name>
<dbReference type="EMBL" id="MIGB01000020">
    <property type="protein sequence ID" value="OSY38977.1"/>
    <property type="molecule type" value="Genomic_DNA"/>
</dbReference>
<reference evidence="5 6" key="1">
    <citation type="submission" date="2016-09" db="EMBL/GenBank/DDBJ databases">
        <title>Pseudonocardia autotrophica DSM535, a candidate organism with high potential of specific P450 cytochromes.</title>
        <authorList>
            <person name="Grumaz C."/>
            <person name="Vainshtein Y."/>
            <person name="Kirstahler P."/>
            <person name="Sohn K."/>
        </authorList>
    </citation>
    <scope>NUCLEOTIDE SEQUENCE [LARGE SCALE GENOMIC DNA]</scope>
    <source>
        <strain evidence="5 6">DSM 535</strain>
    </source>
</reference>
<dbReference type="SMART" id="SM00895">
    <property type="entry name" value="FCD"/>
    <property type="match status" value="1"/>
</dbReference>
<dbReference type="Gene3D" id="1.20.120.530">
    <property type="entry name" value="GntR ligand-binding domain-like"/>
    <property type="match status" value="1"/>
</dbReference>
<keyword evidence="6" id="KW-1185">Reference proteome</keyword>
<dbReference type="Pfam" id="PF00392">
    <property type="entry name" value="GntR"/>
    <property type="match status" value="1"/>
</dbReference>
<keyword evidence="2" id="KW-0238">DNA-binding</keyword>
<feature type="domain" description="HTH gntR-type" evidence="4">
    <location>
        <begin position="28"/>
        <end position="95"/>
    </location>
</feature>
<dbReference type="PANTHER" id="PTHR43537">
    <property type="entry name" value="TRANSCRIPTIONAL REGULATOR, GNTR FAMILY"/>
    <property type="match status" value="1"/>
</dbReference>
<dbReference type="InterPro" id="IPR000524">
    <property type="entry name" value="Tscrpt_reg_HTH_GntR"/>
</dbReference>
<dbReference type="SUPFAM" id="SSF46785">
    <property type="entry name" value="Winged helix' DNA-binding domain"/>
    <property type="match status" value="1"/>
</dbReference>
<evidence type="ECO:0000259" key="4">
    <source>
        <dbReference type="PROSITE" id="PS50949"/>
    </source>
</evidence>
<gene>
    <name evidence="5" type="primary">ydfH_6</name>
    <name evidence="5" type="ORF">BG845_03849</name>
</gene>
<dbReference type="Gene3D" id="1.10.10.10">
    <property type="entry name" value="Winged helix-like DNA-binding domain superfamily/Winged helix DNA-binding domain"/>
    <property type="match status" value="1"/>
</dbReference>
<keyword evidence="3" id="KW-0804">Transcription</keyword>
<dbReference type="PANTHER" id="PTHR43537:SF49">
    <property type="entry name" value="TRANSCRIPTIONAL REGULATORY PROTEIN"/>
    <property type="match status" value="1"/>
</dbReference>
<organism evidence="5 6">
    <name type="scientific">Pseudonocardia autotrophica</name>
    <name type="common">Amycolata autotrophica</name>
    <name type="synonym">Nocardia autotrophica</name>
    <dbReference type="NCBI Taxonomy" id="2074"/>
    <lineage>
        <taxon>Bacteria</taxon>
        <taxon>Bacillati</taxon>
        <taxon>Actinomycetota</taxon>
        <taxon>Actinomycetes</taxon>
        <taxon>Pseudonocardiales</taxon>
        <taxon>Pseudonocardiaceae</taxon>
        <taxon>Pseudonocardia</taxon>
    </lineage>
</organism>
<dbReference type="InterPro" id="IPR008920">
    <property type="entry name" value="TF_FadR/GntR_C"/>
</dbReference>
<dbReference type="InterPro" id="IPR036388">
    <property type="entry name" value="WH-like_DNA-bd_sf"/>
</dbReference>
<comment type="caution">
    <text evidence="5">The sequence shown here is derived from an EMBL/GenBank/DDBJ whole genome shotgun (WGS) entry which is preliminary data.</text>
</comment>
<dbReference type="GO" id="GO:0003677">
    <property type="term" value="F:DNA binding"/>
    <property type="evidence" value="ECO:0007669"/>
    <property type="project" value="UniProtKB-KW"/>
</dbReference>
<dbReference type="GO" id="GO:0003700">
    <property type="term" value="F:DNA-binding transcription factor activity"/>
    <property type="evidence" value="ECO:0007669"/>
    <property type="project" value="InterPro"/>
</dbReference>
<evidence type="ECO:0000313" key="5">
    <source>
        <dbReference type="EMBL" id="OSY38977.1"/>
    </source>
</evidence>
<proteinExistence type="predicted"/>